<organism evidence="8 9">
    <name type="scientific">Pacificispira spongiicola</name>
    <dbReference type="NCBI Taxonomy" id="2729598"/>
    <lineage>
        <taxon>Bacteria</taxon>
        <taxon>Pseudomonadati</taxon>
        <taxon>Pseudomonadota</taxon>
        <taxon>Alphaproteobacteria</taxon>
        <taxon>Rhodospirillales</taxon>
        <taxon>Rhodospirillaceae</taxon>
        <taxon>Pacificispira</taxon>
    </lineage>
</organism>
<feature type="transmembrane region" description="Helical" evidence="6">
    <location>
        <begin position="143"/>
        <end position="165"/>
    </location>
</feature>
<feature type="transmembrane region" description="Helical" evidence="6">
    <location>
        <begin position="171"/>
        <end position="189"/>
    </location>
</feature>
<dbReference type="GO" id="GO:0016020">
    <property type="term" value="C:membrane"/>
    <property type="evidence" value="ECO:0007669"/>
    <property type="project" value="UniProtKB-SubCell"/>
</dbReference>
<evidence type="ECO:0000313" key="8">
    <source>
        <dbReference type="EMBL" id="NMM45881.1"/>
    </source>
</evidence>
<keyword evidence="5 6" id="KW-0472">Membrane</keyword>
<evidence type="ECO:0000256" key="1">
    <source>
        <dbReference type="ARBA" id="ARBA00004141"/>
    </source>
</evidence>
<dbReference type="Pfam" id="PF00892">
    <property type="entry name" value="EamA"/>
    <property type="match status" value="2"/>
</dbReference>
<proteinExistence type="inferred from homology"/>
<keyword evidence="4 6" id="KW-1133">Transmembrane helix</keyword>
<feature type="transmembrane region" description="Helical" evidence="6">
    <location>
        <begin position="225"/>
        <end position="245"/>
    </location>
</feature>
<dbReference type="RefSeq" id="WP_169626256.1">
    <property type="nucleotide sequence ID" value="NZ_JABBNT010000004.1"/>
</dbReference>
<feature type="transmembrane region" description="Helical" evidence="6">
    <location>
        <begin position="201"/>
        <end position="219"/>
    </location>
</feature>
<dbReference type="AlphaFoldDB" id="A0A7Y0E2A4"/>
<evidence type="ECO:0000256" key="2">
    <source>
        <dbReference type="ARBA" id="ARBA00009853"/>
    </source>
</evidence>
<keyword evidence="3 6" id="KW-0812">Transmembrane</keyword>
<evidence type="ECO:0000256" key="4">
    <source>
        <dbReference type="ARBA" id="ARBA00022989"/>
    </source>
</evidence>
<evidence type="ECO:0000259" key="7">
    <source>
        <dbReference type="Pfam" id="PF00892"/>
    </source>
</evidence>
<sequence>MSFSENPLVAGRSIGAAPPPEPTGSLLFAALWMMGALSSFALMAVAGREVSHEIDTFQLMFYRSLLGVIIIVAIGAVLPGGLSRFKTQRLGMHFSRNVLHFVGQFCWFYAIALITLAEVFALEFTTPIWVALLAPLFLSERMTVGRGVAVALGFAGVIIVLRPGITALEAGHIAMLSGAVGFAFSFMLTKKLSRTDRPLTILFWMALMQAPMGLIGSLGDVTLPGPMLAIWLILVTVCGLSAHFCTAQAFRWADATAVAPIDFFRLPLIAVVGMVLYAEPLDPFVFIGGAVILTGNWFNIWYEHRKRQASEGRLPKARGDL</sequence>
<dbReference type="PANTHER" id="PTHR22911">
    <property type="entry name" value="ACYL-MALONYL CONDENSING ENZYME-RELATED"/>
    <property type="match status" value="1"/>
</dbReference>
<evidence type="ECO:0000313" key="9">
    <source>
        <dbReference type="Proteomes" id="UP000539372"/>
    </source>
</evidence>
<accession>A0A7Y0E2A4</accession>
<keyword evidence="9" id="KW-1185">Reference proteome</keyword>
<evidence type="ECO:0000256" key="3">
    <source>
        <dbReference type="ARBA" id="ARBA00022692"/>
    </source>
</evidence>
<dbReference type="Proteomes" id="UP000539372">
    <property type="component" value="Unassembled WGS sequence"/>
</dbReference>
<comment type="caution">
    <text evidence="8">The sequence shown here is derived from an EMBL/GenBank/DDBJ whole genome shotgun (WGS) entry which is preliminary data.</text>
</comment>
<feature type="transmembrane region" description="Helical" evidence="6">
    <location>
        <begin position="59"/>
        <end position="78"/>
    </location>
</feature>
<gene>
    <name evidence="8" type="ORF">HH303_15395</name>
</gene>
<dbReference type="PANTHER" id="PTHR22911:SF6">
    <property type="entry name" value="SOLUTE CARRIER FAMILY 35 MEMBER G1"/>
    <property type="match status" value="1"/>
</dbReference>
<feature type="domain" description="EamA" evidence="7">
    <location>
        <begin position="171"/>
        <end position="298"/>
    </location>
</feature>
<feature type="transmembrane region" description="Helical" evidence="6">
    <location>
        <begin position="284"/>
        <end position="302"/>
    </location>
</feature>
<feature type="transmembrane region" description="Helical" evidence="6">
    <location>
        <begin position="257"/>
        <end position="278"/>
    </location>
</feature>
<dbReference type="InterPro" id="IPR037185">
    <property type="entry name" value="EmrE-like"/>
</dbReference>
<protein>
    <submittedName>
        <fullName evidence="8">DMT family transporter</fullName>
    </submittedName>
</protein>
<dbReference type="EMBL" id="JABBNT010000004">
    <property type="protein sequence ID" value="NMM45881.1"/>
    <property type="molecule type" value="Genomic_DNA"/>
</dbReference>
<reference evidence="8 9" key="1">
    <citation type="submission" date="2020-04" db="EMBL/GenBank/DDBJ databases">
        <title>Rhodospirillaceae bacterium KN72 isolated from deep sea.</title>
        <authorList>
            <person name="Zhang D.-C."/>
        </authorList>
    </citation>
    <scope>NUCLEOTIDE SEQUENCE [LARGE SCALE GENOMIC DNA]</scope>
    <source>
        <strain evidence="8 9">KN72</strain>
    </source>
</reference>
<feature type="transmembrane region" description="Helical" evidence="6">
    <location>
        <begin position="26"/>
        <end position="47"/>
    </location>
</feature>
<feature type="domain" description="EamA" evidence="7">
    <location>
        <begin position="28"/>
        <end position="161"/>
    </location>
</feature>
<dbReference type="SUPFAM" id="SSF103481">
    <property type="entry name" value="Multidrug resistance efflux transporter EmrE"/>
    <property type="match status" value="2"/>
</dbReference>
<dbReference type="InterPro" id="IPR000620">
    <property type="entry name" value="EamA_dom"/>
</dbReference>
<evidence type="ECO:0000256" key="6">
    <source>
        <dbReference type="SAM" id="Phobius"/>
    </source>
</evidence>
<name>A0A7Y0E2A4_9PROT</name>
<comment type="similarity">
    <text evidence="2">Belongs to the drug/metabolite transporter (DMT) superfamily. 10 TMS drug/metabolite exporter (DME) (TC 2.A.7.3) family.</text>
</comment>
<feature type="transmembrane region" description="Helical" evidence="6">
    <location>
        <begin position="98"/>
        <end position="122"/>
    </location>
</feature>
<evidence type="ECO:0000256" key="5">
    <source>
        <dbReference type="ARBA" id="ARBA00023136"/>
    </source>
</evidence>
<comment type="subcellular location">
    <subcellularLocation>
        <location evidence="1">Membrane</location>
        <topology evidence="1">Multi-pass membrane protein</topology>
    </subcellularLocation>
</comment>